<dbReference type="Proteomes" id="UP001314263">
    <property type="component" value="Unassembled WGS sequence"/>
</dbReference>
<dbReference type="InterPro" id="IPR055328">
    <property type="entry name" value="HEI10-like"/>
</dbReference>
<dbReference type="PANTHER" id="PTHR47384">
    <property type="entry name" value="E3 UBIQUITIN-PROTEIN LIGASE CCNB1IP1 HOMOLOG"/>
    <property type="match status" value="1"/>
</dbReference>
<organism evidence="2 3">
    <name type="scientific">Coccomyxa viridis</name>
    <dbReference type="NCBI Taxonomy" id="1274662"/>
    <lineage>
        <taxon>Eukaryota</taxon>
        <taxon>Viridiplantae</taxon>
        <taxon>Chlorophyta</taxon>
        <taxon>core chlorophytes</taxon>
        <taxon>Trebouxiophyceae</taxon>
        <taxon>Trebouxiophyceae incertae sedis</taxon>
        <taxon>Coccomyxaceae</taxon>
        <taxon>Coccomyxa</taxon>
    </lineage>
</organism>
<name>A0AAV1IHH7_9CHLO</name>
<accession>A0AAV1IHH7</accession>
<reference evidence="2 3" key="1">
    <citation type="submission" date="2023-10" db="EMBL/GenBank/DDBJ databases">
        <authorList>
            <person name="Maclean D."/>
            <person name="Macfadyen A."/>
        </authorList>
    </citation>
    <scope>NUCLEOTIDE SEQUENCE [LARGE SCALE GENOMIC DNA]</scope>
</reference>
<sequence>MPETVMTAALASVNFYVGQLELQAQLRESQLQQKINKVQEACKRKLQEVHNGYTQAKRKYLEVLQEKQNLEADRAELQQKYAQKAQQARKLQEMFSKVQQEKELLQSAHRGGIPSREDAGQAFTSNAAGLGISERDGLNMVTTIHRKQVFLGPEQHRLNARLMTGSQQHFGGPLDLEEACHLAGEH</sequence>
<evidence type="ECO:0000313" key="2">
    <source>
        <dbReference type="EMBL" id="CAK0786692.1"/>
    </source>
</evidence>
<protein>
    <submittedName>
        <fullName evidence="2">Uncharacterized protein</fullName>
    </submittedName>
</protein>
<dbReference type="PANTHER" id="PTHR47384:SF2">
    <property type="entry name" value="E3 UBIQUITIN-PROTEIN LIGASE CCNB1IP1 HOMOLOG"/>
    <property type="match status" value="1"/>
</dbReference>
<dbReference type="AlphaFoldDB" id="A0AAV1IHH7"/>
<evidence type="ECO:0000313" key="3">
    <source>
        <dbReference type="Proteomes" id="UP001314263"/>
    </source>
</evidence>
<comment type="caution">
    <text evidence="2">The sequence shown here is derived from an EMBL/GenBank/DDBJ whole genome shotgun (WGS) entry which is preliminary data.</text>
</comment>
<gene>
    <name evidence="2" type="ORF">CVIRNUC_009906</name>
</gene>
<keyword evidence="1" id="KW-0175">Coiled coil</keyword>
<proteinExistence type="predicted"/>
<evidence type="ECO:0000256" key="1">
    <source>
        <dbReference type="SAM" id="Coils"/>
    </source>
</evidence>
<keyword evidence="3" id="KW-1185">Reference proteome</keyword>
<dbReference type="EMBL" id="CAUYUE010000015">
    <property type="protein sequence ID" value="CAK0786692.1"/>
    <property type="molecule type" value="Genomic_DNA"/>
</dbReference>
<feature type="coiled-coil region" evidence="1">
    <location>
        <begin position="28"/>
        <end position="108"/>
    </location>
</feature>